<dbReference type="SUPFAM" id="SSF53756">
    <property type="entry name" value="UDP-Glycosyltransferase/glycogen phosphorylase"/>
    <property type="match status" value="1"/>
</dbReference>
<gene>
    <name evidence="3" type="ORF">NH26_11980</name>
</gene>
<reference evidence="3 4" key="1">
    <citation type="journal article" date="2012" name="Int. J. Syst. Evol. Microbiol.">
        <title>Flammeovirga pacifica sp. nov., isolated from deep-sea sediment.</title>
        <authorList>
            <person name="Xu H."/>
            <person name="Fu Y."/>
            <person name="Yang N."/>
            <person name="Ding Z."/>
            <person name="Lai Q."/>
            <person name="Zeng R."/>
        </authorList>
    </citation>
    <scope>NUCLEOTIDE SEQUENCE [LARGE SCALE GENOMIC DNA]</scope>
    <source>
        <strain evidence="4">DSM 24597 / LMG 26175 / WPAGA1</strain>
    </source>
</reference>
<sequence>MKIAILGTRGVPNNHGGFEQFAEYLSKYLVEKGHDTYVYNSHDHPYQKTEWKGVKILHKYDPEYKIGTAGQFIYDFNCIKDARNRDFDIILQLGYTSSSIWGWYLPKKSIIITNMDGLEWKRSKYSPKVRKFLVYAESLAIKTSDYLVSDSIGIQEYIKNKYHKESKYIAYGANLFQNPSSSILAEYKIKEYNYNMLIARLEPENSIEVILDGVNDSDSKYPFLVVGKHDTEYGEYLKNKFKSNKRIRFLGGIYNIDSLNNLRYYSNIYFHGHTVGGTNPSLLEAMASNSLICANDNIFNRAILQNDSLYFTNSENVTEIINKIQKVDFVKLLENNNHKIINEFDWNIINKHYLDYMDDCFQKGKIFN</sequence>
<dbReference type="Gene3D" id="3.40.50.2000">
    <property type="entry name" value="Glycogen Phosphorylase B"/>
    <property type="match status" value="2"/>
</dbReference>
<accession>A0A1S1Z168</accession>
<dbReference type="Proteomes" id="UP000179797">
    <property type="component" value="Unassembled WGS sequence"/>
</dbReference>
<dbReference type="InterPro" id="IPR015393">
    <property type="entry name" value="DUF1972"/>
</dbReference>
<dbReference type="RefSeq" id="WP_044224084.1">
    <property type="nucleotide sequence ID" value="NZ_JRYR02000001.1"/>
</dbReference>
<evidence type="ECO:0000313" key="4">
    <source>
        <dbReference type="Proteomes" id="UP000179797"/>
    </source>
</evidence>
<comment type="caution">
    <text evidence="3">The sequence shown here is derived from an EMBL/GenBank/DDBJ whole genome shotgun (WGS) entry which is preliminary data.</text>
</comment>
<dbReference type="GO" id="GO:0009103">
    <property type="term" value="P:lipopolysaccharide biosynthetic process"/>
    <property type="evidence" value="ECO:0007669"/>
    <property type="project" value="TreeGrafter"/>
</dbReference>
<keyword evidence="4" id="KW-1185">Reference proteome</keyword>
<dbReference type="STRING" id="915059.NH26_11980"/>
<dbReference type="Pfam" id="PF09314">
    <property type="entry name" value="DUF1972"/>
    <property type="match status" value="1"/>
</dbReference>
<organism evidence="3 4">
    <name type="scientific">Flammeovirga pacifica</name>
    <dbReference type="NCBI Taxonomy" id="915059"/>
    <lineage>
        <taxon>Bacteria</taxon>
        <taxon>Pseudomonadati</taxon>
        <taxon>Bacteroidota</taxon>
        <taxon>Cytophagia</taxon>
        <taxon>Cytophagales</taxon>
        <taxon>Flammeovirgaceae</taxon>
        <taxon>Flammeovirga</taxon>
    </lineage>
</organism>
<dbReference type="PANTHER" id="PTHR46401">
    <property type="entry name" value="GLYCOSYLTRANSFERASE WBBK-RELATED"/>
    <property type="match status" value="1"/>
</dbReference>
<dbReference type="EMBL" id="JRYR02000001">
    <property type="protein sequence ID" value="OHX67010.1"/>
    <property type="molecule type" value="Genomic_DNA"/>
</dbReference>
<evidence type="ECO:0000313" key="3">
    <source>
        <dbReference type="EMBL" id="OHX67010.1"/>
    </source>
</evidence>
<name>A0A1S1Z168_FLAPC</name>
<dbReference type="PANTHER" id="PTHR46401:SF2">
    <property type="entry name" value="GLYCOSYLTRANSFERASE WBBK-RELATED"/>
    <property type="match status" value="1"/>
</dbReference>
<dbReference type="AlphaFoldDB" id="A0A1S1Z168"/>
<feature type="domain" description="DUF1972" evidence="2">
    <location>
        <begin position="3"/>
        <end position="173"/>
    </location>
</feature>
<proteinExistence type="predicted"/>
<dbReference type="OrthoDB" id="9792269at2"/>
<protein>
    <submittedName>
        <fullName evidence="3">Glycosyl transferase family 1</fullName>
    </submittedName>
</protein>
<dbReference type="GO" id="GO:0016757">
    <property type="term" value="F:glycosyltransferase activity"/>
    <property type="evidence" value="ECO:0007669"/>
    <property type="project" value="TreeGrafter"/>
</dbReference>
<evidence type="ECO:0000259" key="2">
    <source>
        <dbReference type="Pfam" id="PF09314"/>
    </source>
</evidence>
<evidence type="ECO:0000256" key="1">
    <source>
        <dbReference type="ARBA" id="ARBA00022679"/>
    </source>
</evidence>
<keyword evidence="1 3" id="KW-0808">Transferase</keyword>